<name>A0A7C9VH38_9HYPH</name>
<evidence type="ECO:0000313" key="2">
    <source>
        <dbReference type="Proteomes" id="UP000481252"/>
    </source>
</evidence>
<dbReference type="AlphaFoldDB" id="A0A7C9VH38"/>
<proteinExistence type="predicted"/>
<accession>A0A7C9VH38</accession>
<protein>
    <submittedName>
        <fullName evidence="1">Uncharacterized protein</fullName>
    </submittedName>
</protein>
<reference evidence="1 2" key="1">
    <citation type="submission" date="2020-02" db="EMBL/GenBank/DDBJ databases">
        <title>Genome sequence of the type strain CGMCC 1.15528 of Mesorhizobium zhangyense.</title>
        <authorList>
            <person name="Gao J."/>
            <person name="Sun J."/>
        </authorList>
    </citation>
    <scope>NUCLEOTIDE SEQUENCE [LARGE SCALE GENOMIC DNA]</scope>
    <source>
        <strain evidence="1 2">CGMCC 1.15528</strain>
    </source>
</reference>
<sequence length="137" mass="15518">MTPEALISYSQHDGHLGNLILEGAKVTSFVIWTEDEEDLGFLGFARHDGEWPPAGENECVFSGFPHDPSLLDDPRGRFVMEHKGREWIADVNYTDTEMTVRINLDTGWAFELWSNDKGNNWKAVREDVTLTGTGMFL</sequence>
<dbReference type="EMBL" id="JAAKZG010000040">
    <property type="protein sequence ID" value="NGN45329.1"/>
    <property type="molecule type" value="Genomic_DNA"/>
</dbReference>
<dbReference type="RefSeq" id="WP_165121699.1">
    <property type="nucleotide sequence ID" value="NZ_JAAKZG010000040.1"/>
</dbReference>
<dbReference type="Proteomes" id="UP000481252">
    <property type="component" value="Unassembled WGS sequence"/>
</dbReference>
<gene>
    <name evidence="1" type="ORF">G6N74_30250</name>
</gene>
<evidence type="ECO:0000313" key="1">
    <source>
        <dbReference type="EMBL" id="NGN45329.1"/>
    </source>
</evidence>
<keyword evidence="2" id="KW-1185">Reference proteome</keyword>
<organism evidence="1 2">
    <name type="scientific">Mesorhizobium zhangyense</name>
    <dbReference type="NCBI Taxonomy" id="1776730"/>
    <lineage>
        <taxon>Bacteria</taxon>
        <taxon>Pseudomonadati</taxon>
        <taxon>Pseudomonadota</taxon>
        <taxon>Alphaproteobacteria</taxon>
        <taxon>Hyphomicrobiales</taxon>
        <taxon>Phyllobacteriaceae</taxon>
        <taxon>Mesorhizobium</taxon>
    </lineage>
</organism>
<comment type="caution">
    <text evidence="1">The sequence shown here is derived from an EMBL/GenBank/DDBJ whole genome shotgun (WGS) entry which is preliminary data.</text>
</comment>